<dbReference type="STRING" id="392421.SAMN04488694_103201"/>
<sequence>MHTDFKIQSLRSRSGPVKNAAKSHSLTAFARGLLYDGTTVIGAFRSIARSSSSAIALPRDT</sequence>
<dbReference type="AlphaFoldDB" id="A0A1I0BDG0"/>
<dbReference type="Proteomes" id="UP000199320">
    <property type="component" value="Unassembled WGS sequence"/>
</dbReference>
<name>A0A1I0BDG0_9EURY</name>
<evidence type="ECO:0000313" key="1">
    <source>
        <dbReference type="EMBL" id="SET04985.1"/>
    </source>
</evidence>
<proteinExistence type="predicted"/>
<evidence type="ECO:0000313" key="2">
    <source>
        <dbReference type="Proteomes" id="UP000199320"/>
    </source>
</evidence>
<reference evidence="2" key="1">
    <citation type="submission" date="2016-10" db="EMBL/GenBank/DDBJ databases">
        <authorList>
            <person name="Varghese N."/>
            <person name="Submissions S."/>
        </authorList>
    </citation>
    <scope>NUCLEOTIDE SEQUENCE [LARGE SCALE GENOMIC DNA]</scope>
    <source>
        <strain evidence="2">CDM_6</strain>
    </source>
</reference>
<keyword evidence="2" id="KW-1185">Reference proteome</keyword>
<accession>A0A1I0BDG0</accession>
<gene>
    <name evidence="1" type="ORF">SAMN04488694_103201</name>
</gene>
<organism evidence="1 2">
    <name type="scientific">Natrinema hispanicum</name>
    <dbReference type="NCBI Taxonomy" id="392421"/>
    <lineage>
        <taxon>Archaea</taxon>
        <taxon>Methanobacteriati</taxon>
        <taxon>Methanobacteriota</taxon>
        <taxon>Stenosarchaea group</taxon>
        <taxon>Halobacteria</taxon>
        <taxon>Halobacteriales</taxon>
        <taxon>Natrialbaceae</taxon>
        <taxon>Natrinema</taxon>
    </lineage>
</organism>
<protein>
    <submittedName>
        <fullName evidence="1">Uncharacterized protein</fullName>
    </submittedName>
</protein>
<dbReference type="EMBL" id="FOIC01000003">
    <property type="protein sequence ID" value="SET04985.1"/>
    <property type="molecule type" value="Genomic_DNA"/>
</dbReference>